<evidence type="ECO:0000313" key="1">
    <source>
        <dbReference type="EMBL" id="CAF9913371.1"/>
    </source>
</evidence>
<name>A0A8H3F2X5_9LECA</name>
<dbReference type="Proteomes" id="UP000664169">
    <property type="component" value="Unassembled WGS sequence"/>
</dbReference>
<dbReference type="EMBL" id="CAJPDQ010000008">
    <property type="protein sequence ID" value="CAF9913371.1"/>
    <property type="molecule type" value="Genomic_DNA"/>
</dbReference>
<dbReference type="Pfam" id="PF06041">
    <property type="entry name" value="DUF924"/>
    <property type="match status" value="1"/>
</dbReference>
<sequence length="290" mass="33971">MASEESELTPELLTRVHNTIYPWPRADKLDWKRVINREFDNASLFKLLIPVWKNLSQKPLSLPMPPADAPDYLEQCCGLIFIIDQTRTFFQDTDVRYTRAFFDPACEKLALELLNSDHSPYRKETWISRGWSFEDFIARVITLWAPLIHSENLMANHWDTNKEILLYLRQEIEAYTGEKDPHAATQDEDERDLNLFSAMVSSGPAAFDMAGYNFWMLRVLTSHRPITHEFKRYPYVNDMVGRDFAPSEEEWMSKNKSLSGRLDEAVRETIRKDVDTGTWSPLKLDYEYSD</sequence>
<dbReference type="InterPro" id="IPR010323">
    <property type="entry name" value="DUF924"/>
</dbReference>
<dbReference type="Gene3D" id="1.25.40.10">
    <property type="entry name" value="Tetratricopeptide repeat domain"/>
    <property type="match status" value="1"/>
</dbReference>
<gene>
    <name evidence="1" type="ORF">GOMPHAMPRED_007876</name>
</gene>
<dbReference type="OrthoDB" id="414698at2759"/>
<reference evidence="1" key="1">
    <citation type="submission" date="2021-03" db="EMBL/GenBank/DDBJ databases">
        <authorList>
            <person name="Tagirdzhanova G."/>
        </authorList>
    </citation>
    <scope>NUCLEOTIDE SEQUENCE</scope>
</reference>
<keyword evidence="2" id="KW-1185">Reference proteome</keyword>
<proteinExistence type="predicted"/>
<dbReference type="InterPro" id="IPR011990">
    <property type="entry name" value="TPR-like_helical_dom_sf"/>
</dbReference>
<organism evidence="1 2">
    <name type="scientific">Gomphillus americanus</name>
    <dbReference type="NCBI Taxonomy" id="1940652"/>
    <lineage>
        <taxon>Eukaryota</taxon>
        <taxon>Fungi</taxon>
        <taxon>Dikarya</taxon>
        <taxon>Ascomycota</taxon>
        <taxon>Pezizomycotina</taxon>
        <taxon>Lecanoromycetes</taxon>
        <taxon>OSLEUM clade</taxon>
        <taxon>Ostropomycetidae</taxon>
        <taxon>Ostropales</taxon>
        <taxon>Graphidaceae</taxon>
        <taxon>Gomphilloideae</taxon>
        <taxon>Gomphillus</taxon>
    </lineage>
</organism>
<accession>A0A8H3F2X5</accession>
<protein>
    <submittedName>
        <fullName evidence="1">Uncharacterized protein</fullName>
    </submittedName>
</protein>
<dbReference type="AlphaFoldDB" id="A0A8H3F2X5"/>
<evidence type="ECO:0000313" key="2">
    <source>
        <dbReference type="Proteomes" id="UP000664169"/>
    </source>
</evidence>
<comment type="caution">
    <text evidence="1">The sequence shown here is derived from an EMBL/GenBank/DDBJ whole genome shotgun (WGS) entry which is preliminary data.</text>
</comment>
<dbReference type="SUPFAM" id="SSF48452">
    <property type="entry name" value="TPR-like"/>
    <property type="match status" value="1"/>
</dbReference>